<sequence length="2241" mass="250141">MLDPLSPPRKPADPTSPPSAPPSAAPSAPPSPLRSQPPPPPRPAAAPDLLPSRARRPHTAGAGLRQSESTPACGRPCSAQLRLEKALRRGEEVQAAHARERERQLAAQRARLRREEEEELRQRAAVKKLPWWQRKRKDRLVAKYSLWLDEALSDEGLVTKLPQPGQGDQTVSASGGSLLGQAEGVLQARVDDYEALVLRIRRFALQGALPADHPHAGKNLLRQEVEHTSDACPTVLVNMLLALRVYATLVAEAVAECERQQREDTHVNLNLPFAITRDIDRDRELARGRSHQEKEEPRHGRSVMRTLHYLKSSRDLTPKDIPPVEEMPIKPGPGFEKFSKDRHLELLRSLPDQLGFMPIPFHEDPLMLKWFDDHSGLWRSSLSMNPERMSVCVYTRNDLRRMLNAQSAILRAINQHRAAAMNLIMPASSSTPRERRNSSVRYSLRRSSCNAGPGIRPIFYDPTEAPVEEPLAACPALPASKRSTMLARIASIDESRMPAPACAITVRESLSEEQPPTLDLDLEEQSATRPAATSAASRRSRASRDDARRSSSLASPDNGATDAIRRETVAKTAHLATQLEALNPNYVVAPSPARAAVQLHMKEWTQEGYERAKSPFLWAPETAYVTHARLGPREAPRLTARRVEELASPRQKRRPVATAPRPASAPAGGAAGAKAKAEGGELLPLPPFLHTSPSTIFVAILFPSILAPRPSTIPAQHPYPSSPFPSSRQALTQQQRYAVGERARQVWKALEMYIYGGVGKYAQALDSLDKQMEVTAATTMQSACRAFMGRRVTEAQKLQLAAVVIQRHYRKHDNTRRREKHYRQETLTAAVLLRVHTRHAAFGSRHSEVQKLQRRVASERIKMWLQSDTFITRRKMRRAAITQMQARGREGCGVAALHTQLSLQPLVPHLPQNIWRAGIARRRMTRLADYRHEQTVSLTVRMLATASTTVGSDTPPAAPRDDSILPVSVHAHHALHLPWLSLAFACCWPQVWKRSYLIGADLGLFPFPARYLSRCICIEHKRALSQRRLGISAGCVAPVREETPPEAEPEVTAWKPADSAVVAALARAFTKDKSVKLLTTRESGSSQLLLSRGASVASVKERRPAAGSMDTLSIEEEAQSRAQIERRFREAVVLVAGVQSSQAAAVIEWMQRVRSRVQLDGAIEVLDHLKEKESALASRSLLANATPSAVLFTKLVLQQERGHLGDVPSINSIPSIDEPEDVELPMMASVEELRLQFSEMKEWYSSSAALAITRSFHAQRYQIQLKNLHLERQEALKPLMMLKYRTELKAAIRQRKTIEICLAHIDKLKEFKPLTTVHSRVEMLLTLDDWKHSSPPTEFPEAARHSFLDELRDWYSIPRALKLSLQDVHSPSPFKFTCQLQIDTPMRDGVEKGDGLGPADPEMLSQIQNLLDTFQHTPEGKIEMKRFPDTARMLGMKHIGIEILGCMMTSTMVNEEPTLAERIPAAHLLAEAKQAEVSNLANLRLNRASRKWYYLHGAISWLKGERILPEIDDSSMMSSKAVASLRWEMLRELMRMDQSHSLHRARKHRYDTALRELMEARAEERVARMLLDELKHSIEPLPVPQIRSTGAEVQMVDVDYNWALWDPATGQPEGYTSSNAPGQVCYFCAGGFRLEAGSPVRGVRALHPLSRCPRRKVEGVRDFLPRHLEAVRTKLKREAEGLKLLIGEHEATAVAAKQRKVESYTIAGTCRMIDELLGRCTPCRSEPPDRAALVQMRSSFRQRALHTSLHELHLWRRTLVRDLAKACRIHSRVNSNHLSDFKGQAVLQHQWDHTLRNEDNADDDVFILTPELLISAAVRIGIRFGLEDSVPKQGPVRAMWVAAEFAKAPLPAFWSVSTANGNVVYRRTEGTSITETEVHPLRDVYSLVAERYIARQRQADVPLNRNPQLPWYLFNQNGRLEFCRLCFSSVGTPFRTLKVIDQPSQPYFEGGKPRVMRTSNVSFSRLPPQDPVAQRQTKLAQEAVAAMLQSPPLDGTAPPPQSPLGDKERFLPGLLQKLAPIIQSLEVQRIASISENLRPLELLLHAADAIGVPYGGKIGSAMLWIADASLCPVLPLGWHEWESTEKEHPASYQSVCYYQQVLTGETTWEHPQISFLRGVAAAVNDAIRENQNRQIAAIMVRGNSSNKLKTHDSAKRDSLSLSASSKRDSLSLSASVKRDSLSLSASAKPDSLSLSPSSKHDSLSLSTSAKRDVFLRSNSMDGAQSRKLTGSPSALPGKIWT</sequence>
<feature type="compositionally biased region" description="Pro residues" evidence="2">
    <location>
        <begin position="1"/>
        <end position="44"/>
    </location>
</feature>
<feature type="region of interest" description="Disordered" evidence="2">
    <location>
        <begin position="1"/>
        <end position="76"/>
    </location>
</feature>
<feature type="region of interest" description="Disordered" evidence="2">
    <location>
        <begin position="2216"/>
        <end position="2241"/>
    </location>
</feature>
<reference evidence="4 5" key="1">
    <citation type="journal article" date="2024" name="Science">
        <title>Giant polyketide synthase enzymes in the biosynthesis of giant marine polyether toxins.</title>
        <authorList>
            <person name="Fallon T.R."/>
            <person name="Shende V.V."/>
            <person name="Wierzbicki I.H."/>
            <person name="Pendleton A.L."/>
            <person name="Watervoot N.F."/>
            <person name="Auber R.P."/>
            <person name="Gonzalez D.J."/>
            <person name="Wisecaver J.H."/>
            <person name="Moore B.S."/>
        </authorList>
    </citation>
    <scope>NUCLEOTIDE SEQUENCE [LARGE SCALE GENOMIC DNA]</scope>
    <source>
        <strain evidence="4 5">12B1</strain>
    </source>
</reference>
<feature type="compositionally biased region" description="Polar residues" evidence="2">
    <location>
        <begin position="2216"/>
        <end position="2232"/>
    </location>
</feature>
<dbReference type="Gene3D" id="1.20.5.190">
    <property type="match status" value="1"/>
</dbReference>
<protein>
    <recommendedName>
        <fullName evidence="3">WW domain-containing protein</fullName>
    </recommendedName>
</protein>
<evidence type="ECO:0000313" key="5">
    <source>
        <dbReference type="Proteomes" id="UP001515480"/>
    </source>
</evidence>
<organism evidence="4 5">
    <name type="scientific">Prymnesium parvum</name>
    <name type="common">Toxic golden alga</name>
    <dbReference type="NCBI Taxonomy" id="97485"/>
    <lineage>
        <taxon>Eukaryota</taxon>
        <taxon>Haptista</taxon>
        <taxon>Haptophyta</taxon>
        <taxon>Prymnesiophyceae</taxon>
        <taxon>Prymnesiales</taxon>
        <taxon>Prymnesiaceae</taxon>
        <taxon>Prymnesium</taxon>
    </lineage>
</organism>
<evidence type="ECO:0000256" key="1">
    <source>
        <dbReference type="SAM" id="Coils"/>
    </source>
</evidence>
<feature type="region of interest" description="Disordered" evidence="2">
    <location>
        <begin position="315"/>
        <end position="335"/>
    </location>
</feature>
<evidence type="ECO:0000256" key="2">
    <source>
        <dbReference type="SAM" id="MobiDB-lite"/>
    </source>
</evidence>
<dbReference type="EMBL" id="JBGBPQ010000029">
    <property type="protein sequence ID" value="KAL1496447.1"/>
    <property type="molecule type" value="Genomic_DNA"/>
</dbReference>
<feature type="region of interest" description="Disordered" evidence="2">
    <location>
        <begin position="521"/>
        <end position="563"/>
    </location>
</feature>
<dbReference type="PANTHER" id="PTHR48125:SF12">
    <property type="entry name" value="AT HOOK TRANSCRIPTION FACTOR FAMILY-RELATED"/>
    <property type="match status" value="1"/>
</dbReference>
<feature type="domain" description="WW" evidence="3">
    <location>
        <begin position="2072"/>
        <end position="2113"/>
    </location>
</feature>
<keyword evidence="1" id="KW-0175">Coiled coil</keyword>
<keyword evidence="5" id="KW-1185">Reference proteome</keyword>
<feature type="coiled-coil region" evidence="1">
    <location>
        <begin position="95"/>
        <end position="127"/>
    </location>
</feature>
<comment type="caution">
    <text evidence="4">The sequence shown here is derived from an EMBL/GenBank/DDBJ whole genome shotgun (WGS) entry which is preliminary data.</text>
</comment>
<accession>A0AB34ID79</accession>
<evidence type="ECO:0000259" key="3">
    <source>
        <dbReference type="PROSITE" id="PS50020"/>
    </source>
</evidence>
<proteinExistence type="predicted"/>
<feature type="compositionally biased region" description="Low complexity" evidence="2">
    <location>
        <begin position="527"/>
        <end position="537"/>
    </location>
</feature>
<feature type="compositionally biased region" description="Low complexity" evidence="2">
    <location>
        <begin position="656"/>
        <end position="674"/>
    </location>
</feature>
<dbReference type="PROSITE" id="PS50020">
    <property type="entry name" value="WW_DOMAIN_2"/>
    <property type="match status" value="1"/>
</dbReference>
<dbReference type="PANTHER" id="PTHR48125">
    <property type="entry name" value="LP07818P1"/>
    <property type="match status" value="1"/>
</dbReference>
<dbReference type="Proteomes" id="UP001515480">
    <property type="component" value="Unassembled WGS sequence"/>
</dbReference>
<feature type="region of interest" description="Disordered" evidence="2">
    <location>
        <begin position="643"/>
        <end position="675"/>
    </location>
</feature>
<evidence type="ECO:0000313" key="4">
    <source>
        <dbReference type="EMBL" id="KAL1496447.1"/>
    </source>
</evidence>
<dbReference type="InterPro" id="IPR001202">
    <property type="entry name" value="WW_dom"/>
</dbReference>
<gene>
    <name evidence="4" type="ORF">AB1Y20_016401</name>
</gene>
<name>A0AB34ID79_PRYPA</name>